<evidence type="ECO:0000313" key="3">
    <source>
        <dbReference type="Proteomes" id="UP000567293"/>
    </source>
</evidence>
<dbReference type="AlphaFoldDB" id="A0A7V8NPX2"/>
<dbReference type="SUPFAM" id="SSF141371">
    <property type="entry name" value="PilZ domain-like"/>
    <property type="match status" value="1"/>
</dbReference>
<dbReference type="GO" id="GO:0035438">
    <property type="term" value="F:cyclic-di-GMP binding"/>
    <property type="evidence" value="ECO:0007669"/>
    <property type="project" value="InterPro"/>
</dbReference>
<organism evidence="2 3">
    <name type="scientific">Candidatus Acidiferrum panamense</name>
    <dbReference type="NCBI Taxonomy" id="2741543"/>
    <lineage>
        <taxon>Bacteria</taxon>
        <taxon>Pseudomonadati</taxon>
        <taxon>Acidobacteriota</taxon>
        <taxon>Terriglobia</taxon>
        <taxon>Candidatus Acidiferrales</taxon>
        <taxon>Candidatus Acidiferrum</taxon>
    </lineage>
</organism>
<dbReference type="InterPro" id="IPR009875">
    <property type="entry name" value="PilZ_domain"/>
</dbReference>
<evidence type="ECO:0000259" key="1">
    <source>
        <dbReference type="Pfam" id="PF07238"/>
    </source>
</evidence>
<dbReference type="Proteomes" id="UP000567293">
    <property type="component" value="Unassembled WGS sequence"/>
</dbReference>
<name>A0A7V8NPX2_9BACT</name>
<gene>
    <name evidence="2" type="ORF">HRJ53_09235</name>
</gene>
<protein>
    <submittedName>
        <fullName evidence="2">PilZ domain-containing protein</fullName>
    </submittedName>
</protein>
<sequence>MTGSERRTTQRFTMRLPLTVRWTTGAAVGETSTESRDVSSRGVYFYLSKEVKEGSPVEILLTLPNEITMAGPVRVRCLGRVQRTEPRDEGAVGVVAAIERYEFLRGDEDK</sequence>
<keyword evidence="3" id="KW-1185">Reference proteome</keyword>
<feature type="domain" description="PilZ" evidence="1">
    <location>
        <begin position="5"/>
        <end position="94"/>
    </location>
</feature>
<accession>A0A7V8NPX2</accession>
<dbReference type="Pfam" id="PF07238">
    <property type="entry name" value="PilZ"/>
    <property type="match status" value="1"/>
</dbReference>
<dbReference type="EMBL" id="JACDQQ010000891">
    <property type="protein sequence ID" value="MBA0085167.1"/>
    <property type="molecule type" value="Genomic_DNA"/>
</dbReference>
<dbReference type="Gene3D" id="2.40.10.220">
    <property type="entry name" value="predicted glycosyltransferase like domains"/>
    <property type="match status" value="1"/>
</dbReference>
<evidence type="ECO:0000313" key="2">
    <source>
        <dbReference type="EMBL" id="MBA0085167.1"/>
    </source>
</evidence>
<reference evidence="2" key="1">
    <citation type="submission" date="2020-06" db="EMBL/GenBank/DDBJ databases">
        <title>Legume-microbial interactions unlock mineral nutrients during tropical forest succession.</title>
        <authorList>
            <person name="Epihov D.Z."/>
        </authorList>
    </citation>
    <scope>NUCLEOTIDE SEQUENCE [LARGE SCALE GENOMIC DNA]</scope>
    <source>
        <strain evidence="2">Pan2503</strain>
    </source>
</reference>
<comment type="caution">
    <text evidence="2">The sequence shown here is derived from an EMBL/GenBank/DDBJ whole genome shotgun (WGS) entry which is preliminary data.</text>
</comment>
<proteinExistence type="predicted"/>